<feature type="compositionally biased region" description="Polar residues" evidence="7">
    <location>
        <begin position="39"/>
        <end position="52"/>
    </location>
</feature>
<keyword evidence="5" id="KW-0539">Nucleus</keyword>
<dbReference type="EMBL" id="JAQQWI010000001">
    <property type="protein sequence ID" value="KAK8040477.1"/>
    <property type="molecule type" value="Genomic_DNA"/>
</dbReference>
<proteinExistence type="predicted"/>
<keyword evidence="2" id="KW-0479">Metal-binding</keyword>
<gene>
    <name evidence="9" type="ORF">PG991_000265</name>
</gene>
<dbReference type="SMART" id="SM00249">
    <property type="entry name" value="PHD"/>
    <property type="match status" value="1"/>
</dbReference>
<keyword evidence="4" id="KW-0862">Zinc</keyword>
<evidence type="ECO:0000256" key="6">
    <source>
        <dbReference type="PROSITE-ProRule" id="PRU00146"/>
    </source>
</evidence>
<feature type="compositionally biased region" description="Polar residues" evidence="7">
    <location>
        <begin position="65"/>
        <end position="75"/>
    </location>
</feature>
<keyword evidence="3 6" id="KW-0863">Zinc-finger</keyword>
<evidence type="ECO:0000259" key="8">
    <source>
        <dbReference type="PROSITE" id="PS50016"/>
    </source>
</evidence>
<protein>
    <recommendedName>
        <fullName evidence="8">PHD-type domain-containing protein</fullName>
    </recommendedName>
</protein>
<feature type="region of interest" description="Disordered" evidence="7">
    <location>
        <begin position="1"/>
        <end position="127"/>
    </location>
</feature>
<evidence type="ECO:0000313" key="9">
    <source>
        <dbReference type="EMBL" id="KAK8040477.1"/>
    </source>
</evidence>
<evidence type="ECO:0000256" key="3">
    <source>
        <dbReference type="ARBA" id="ARBA00022771"/>
    </source>
</evidence>
<dbReference type="PANTHER" id="PTHR46174:SF1">
    <property type="entry name" value="CXXC-TYPE ZINC FINGER PROTEIN 1"/>
    <property type="match status" value="1"/>
</dbReference>
<dbReference type="InterPro" id="IPR019787">
    <property type="entry name" value="Znf_PHD-finger"/>
</dbReference>
<dbReference type="InterPro" id="IPR001965">
    <property type="entry name" value="Znf_PHD"/>
</dbReference>
<dbReference type="InterPro" id="IPR011011">
    <property type="entry name" value="Znf_FYVE_PHD"/>
</dbReference>
<organism evidence="9 10">
    <name type="scientific">Apiospora marii</name>
    <dbReference type="NCBI Taxonomy" id="335849"/>
    <lineage>
        <taxon>Eukaryota</taxon>
        <taxon>Fungi</taxon>
        <taxon>Dikarya</taxon>
        <taxon>Ascomycota</taxon>
        <taxon>Pezizomycotina</taxon>
        <taxon>Sordariomycetes</taxon>
        <taxon>Xylariomycetidae</taxon>
        <taxon>Amphisphaeriales</taxon>
        <taxon>Apiosporaceae</taxon>
        <taxon>Apiospora</taxon>
    </lineage>
</organism>
<comment type="caution">
    <text evidence="9">The sequence shown here is derived from an EMBL/GenBank/DDBJ whole genome shotgun (WGS) entry which is preliminary data.</text>
</comment>
<dbReference type="InterPro" id="IPR037869">
    <property type="entry name" value="Spp1/CFP1"/>
</dbReference>
<dbReference type="Pfam" id="PF00628">
    <property type="entry name" value="PHD"/>
    <property type="match status" value="1"/>
</dbReference>
<dbReference type="Gene3D" id="3.30.40.10">
    <property type="entry name" value="Zinc/RING finger domain, C3HC4 (zinc finger)"/>
    <property type="match status" value="1"/>
</dbReference>
<sequence>MAGPDSLESEGDVQMGETDVGTDGGGLGNDDGDAPILNSVEQPTNFSHSNSGFEVKPDPEDDINNPPSSSPTQSRMGGKSVPKKKGTAAAKKVPKKTRKARAKAAKKAAAAKAGVDPEEDEESSDDEIDNGPYCICRGPDDHRWMISCDACEEWYHGECINLDKELGEKLIERFVCPRCTDGKLHYTKYKKTCSLDGCTDPARLYGDNKDRSVFCSNEHCDAWWASIIRTLPRKEASIEAAEMLTQEDFMGLLASTADQGGWKLGEKPFGNIEGFWANGLPTRPDVLSEEELTFLQTSAAERLALGNEIVQYKKMMQLIDWANQRRQTAIEQSKFTKDSCGYDYRLDVVSVRHAFAAWVETPEGQATFTAGKLDTPIDGAGGEGDAATRNMCEKKRCKAHNGWYKLLMSAVRCQIKETATAAADKLDAEDSLRQEAESRYERRQLENNWVEVISEDESHARVPITTGDMSSLRARGEGVV</sequence>
<dbReference type="PANTHER" id="PTHR46174">
    <property type="entry name" value="CXXC-TYPE ZINC FINGER PROTEIN 1"/>
    <property type="match status" value="1"/>
</dbReference>
<keyword evidence="10" id="KW-1185">Reference proteome</keyword>
<dbReference type="PROSITE" id="PS50016">
    <property type="entry name" value="ZF_PHD_2"/>
    <property type="match status" value="1"/>
</dbReference>
<dbReference type="SUPFAM" id="SSF57903">
    <property type="entry name" value="FYVE/PHD zinc finger"/>
    <property type="match status" value="1"/>
</dbReference>
<dbReference type="PROSITE" id="PS01359">
    <property type="entry name" value="ZF_PHD_1"/>
    <property type="match status" value="1"/>
</dbReference>
<feature type="compositionally biased region" description="Basic residues" evidence="7">
    <location>
        <begin position="81"/>
        <end position="106"/>
    </location>
</feature>
<feature type="domain" description="PHD-type" evidence="8">
    <location>
        <begin position="131"/>
        <end position="182"/>
    </location>
</feature>
<dbReference type="Proteomes" id="UP001396898">
    <property type="component" value="Unassembled WGS sequence"/>
</dbReference>
<evidence type="ECO:0000256" key="2">
    <source>
        <dbReference type="ARBA" id="ARBA00022723"/>
    </source>
</evidence>
<reference evidence="9 10" key="1">
    <citation type="submission" date="2023-01" db="EMBL/GenBank/DDBJ databases">
        <title>Analysis of 21 Apiospora genomes using comparative genomics revels a genus with tremendous synthesis potential of carbohydrate active enzymes and secondary metabolites.</title>
        <authorList>
            <person name="Sorensen T."/>
        </authorList>
    </citation>
    <scope>NUCLEOTIDE SEQUENCE [LARGE SCALE GENOMIC DNA]</scope>
    <source>
        <strain evidence="9 10">CBS 20057</strain>
    </source>
</reference>
<evidence type="ECO:0000256" key="7">
    <source>
        <dbReference type="SAM" id="MobiDB-lite"/>
    </source>
</evidence>
<dbReference type="CDD" id="cd15552">
    <property type="entry name" value="PHD_PHF3_like"/>
    <property type="match status" value="1"/>
</dbReference>
<comment type="subcellular location">
    <subcellularLocation>
        <location evidence="1">Nucleus</location>
    </subcellularLocation>
</comment>
<feature type="compositionally biased region" description="Acidic residues" evidence="7">
    <location>
        <begin position="116"/>
        <end position="127"/>
    </location>
</feature>
<name>A0ABR1T201_9PEZI</name>
<evidence type="ECO:0000256" key="1">
    <source>
        <dbReference type="ARBA" id="ARBA00004123"/>
    </source>
</evidence>
<dbReference type="InterPro" id="IPR019786">
    <property type="entry name" value="Zinc_finger_PHD-type_CS"/>
</dbReference>
<evidence type="ECO:0000256" key="5">
    <source>
        <dbReference type="ARBA" id="ARBA00023242"/>
    </source>
</evidence>
<accession>A0ABR1T201</accession>
<dbReference type="InterPro" id="IPR013083">
    <property type="entry name" value="Znf_RING/FYVE/PHD"/>
</dbReference>
<evidence type="ECO:0000313" key="10">
    <source>
        <dbReference type="Proteomes" id="UP001396898"/>
    </source>
</evidence>
<evidence type="ECO:0000256" key="4">
    <source>
        <dbReference type="ARBA" id="ARBA00022833"/>
    </source>
</evidence>